<dbReference type="EMBL" id="JAUEPN010000003">
    <property type="protein sequence ID" value="KAK3297442.1"/>
    <property type="molecule type" value="Genomic_DNA"/>
</dbReference>
<dbReference type="Proteomes" id="UP001278766">
    <property type="component" value="Unassembled WGS sequence"/>
</dbReference>
<proteinExistence type="predicted"/>
<dbReference type="GeneID" id="87843469"/>
<comment type="caution">
    <text evidence="2">The sequence shown here is derived from an EMBL/GenBank/DDBJ whole genome shotgun (WGS) entry which is preliminary data.</text>
</comment>
<dbReference type="RefSeq" id="XP_062660956.1">
    <property type="nucleotide sequence ID" value="XM_062806521.1"/>
</dbReference>
<sequence>MSPEPPDSPDSPESPEPPPLSEPALPFQHPAVIYYGPRVWWAFCFDEMAALEYTQTAFRLGREALWEYTRIHHPEFHRRLSKASPLFIRASQTEFEYSTIGWSLAPELKPALLKFKDLRNFVSHPCEQGELSSYAEEADKGLYLLKMLGDEARIQQFRAARDALRTQAEQTFTEIQDRGALLYDLQGDYVEDVSWDRRHTAVSWRSVTGRARRSLEPKSIPIHPAISRAAEAWQNLNSIEREK</sequence>
<reference evidence="2" key="2">
    <citation type="submission" date="2023-06" db="EMBL/GenBank/DDBJ databases">
        <authorList>
            <consortium name="Lawrence Berkeley National Laboratory"/>
            <person name="Haridas S."/>
            <person name="Hensen N."/>
            <person name="Bonometti L."/>
            <person name="Westerberg I."/>
            <person name="Brannstrom I.O."/>
            <person name="Guillou S."/>
            <person name="Cros-Aarteil S."/>
            <person name="Calhoun S."/>
            <person name="Kuo A."/>
            <person name="Mondo S."/>
            <person name="Pangilinan J."/>
            <person name="Riley R."/>
            <person name="Labutti K."/>
            <person name="Andreopoulos B."/>
            <person name="Lipzen A."/>
            <person name="Chen C."/>
            <person name="Yanf M."/>
            <person name="Daum C."/>
            <person name="Ng V."/>
            <person name="Clum A."/>
            <person name="Steindorff A."/>
            <person name="Ohm R."/>
            <person name="Martin F."/>
            <person name="Silar P."/>
            <person name="Natvig D."/>
            <person name="Lalanne C."/>
            <person name="Gautier V."/>
            <person name="Ament-Velasquez S.L."/>
            <person name="Kruys A."/>
            <person name="Hutchinson M.I."/>
            <person name="Powell A.J."/>
            <person name="Barry K."/>
            <person name="Miller A.N."/>
            <person name="Grigoriev I.V."/>
            <person name="Debuchy R."/>
            <person name="Gladieux P."/>
            <person name="Thoren M.H."/>
            <person name="Johannesson H."/>
        </authorList>
    </citation>
    <scope>NUCLEOTIDE SEQUENCE</scope>
    <source>
        <strain evidence="2">CBS 168.71</strain>
    </source>
</reference>
<accession>A0AAE0HJ21</accession>
<gene>
    <name evidence="2" type="ORF">B0H64DRAFT_440906</name>
</gene>
<evidence type="ECO:0000256" key="1">
    <source>
        <dbReference type="SAM" id="MobiDB-lite"/>
    </source>
</evidence>
<feature type="region of interest" description="Disordered" evidence="1">
    <location>
        <begin position="1"/>
        <end position="22"/>
    </location>
</feature>
<organism evidence="2 3">
    <name type="scientific">Chaetomium fimeti</name>
    <dbReference type="NCBI Taxonomy" id="1854472"/>
    <lineage>
        <taxon>Eukaryota</taxon>
        <taxon>Fungi</taxon>
        <taxon>Dikarya</taxon>
        <taxon>Ascomycota</taxon>
        <taxon>Pezizomycotina</taxon>
        <taxon>Sordariomycetes</taxon>
        <taxon>Sordariomycetidae</taxon>
        <taxon>Sordariales</taxon>
        <taxon>Chaetomiaceae</taxon>
        <taxon>Chaetomium</taxon>
    </lineage>
</organism>
<keyword evidence="3" id="KW-1185">Reference proteome</keyword>
<evidence type="ECO:0000313" key="3">
    <source>
        <dbReference type="Proteomes" id="UP001278766"/>
    </source>
</evidence>
<evidence type="ECO:0000313" key="2">
    <source>
        <dbReference type="EMBL" id="KAK3297442.1"/>
    </source>
</evidence>
<feature type="compositionally biased region" description="Pro residues" evidence="1">
    <location>
        <begin position="1"/>
        <end position="21"/>
    </location>
</feature>
<protein>
    <submittedName>
        <fullName evidence="2">Uncharacterized protein</fullName>
    </submittedName>
</protein>
<reference evidence="2" key="1">
    <citation type="journal article" date="2023" name="Mol. Phylogenet. Evol.">
        <title>Genome-scale phylogeny and comparative genomics of the fungal order Sordariales.</title>
        <authorList>
            <person name="Hensen N."/>
            <person name="Bonometti L."/>
            <person name="Westerberg I."/>
            <person name="Brannstrom I.O."/>
            <person name="Guillou S."/>
            <person name="Cros-Aarteil S."/>
            <person name="Calhoun S."/>
            <person name="Haridas S."/>
            <person name="Kuo A."/>
            <person name="Mondo S."/>
            <person name="Pangilinan J."/>
            <person name="Riley R."/>
            <person name="LaButti K."/>
            <person name="Andreopoulos B."/>
            <person name="Lipzen A."/>
            <person name="Chen C."/>
            <person name="Yan M."/>
            <person name="Daum C."/>
            <person name="Ng V."/>
            <person name="Clum A."/>
            <person name="Steindorff A."/>
            <person name="Ohm R.A."/>
            <person name="Martin F."/>
            <person name="Silar P."/>
            <person name="Natvig D.O."/>
            <person name="Lalanne C."/>
            <person name="Gautier V."/>
            <person name="Ament-Velasquez S.L."/>
            <person name="Kruys A."/>
            <person name="Hutchinson M.I."/>
            <person name="Powell A.J."/>
            <person name="Barry K."/>
            <person name="Miller A.N."/>
            <person name="Grigoriev I.V."/>
            <person name="Debuchy R."/>
            <person name="Gladieux P."/>
            <person name="Hiltunen Thoren M."/>
            <person name="Johannesson H."/>
        </authorList>
    </citation>
    <scope>NUCLEOTIDE SEQUENCE</scope>
    <source>
        <strain evidence="2">CBS 168.71</strain>
    </source>
</reference>
<name>A0AAE0HJ21_9PEZI</name>
<dbReference type="AlphaFoldDB" id="A0AAE0HJ21"/>